<organism evidence="4 5">
    <name type="scientific">Streptomyces rishiriensis</name>
    <dbReference type="NCBI Taxonomy" id="68264"/>
    <lineage>
        <taxon>Bacteria</taxon>
        <taxon>Bacillati</taxon>
        <taxon>Actinomycetota</taxon>
        <taxon>Actinomycetes</taxon>
        <taxon>Kitasatosporales</taxon>
        <taxon>Streptomycetaceae</taxon>
        <taxon>Streptomyces</taxon>
    </lineage>
</organism>
<comment type="subcellular location">
    <subcellularLocation>
        <location evidence="1">Cell envelope</location>
    </subcellularLocation>
</comment>
<dbReference type="RefSeq" id="WP_307164886.1">
    <property type="nucleotide sequence ID" value="NZ_JAUSWV010000002.1"/>
</dbReference>
<proteinExistence type="inferred from homology"/>
<evidence type="ECO:0000313" key="5">
    <source>
        <dbReference type="Proteomes" id="UP001230654"/>
    </source>
</evidence>
<comment type="similarity">
    <text evidence="2">Belongs to the LppX/LprAFG lipoprotein family.</text>
</comment>
<keyword evidence="3" id="KW-0472">Membrane</keyword>
<evidence type="ECO:0000256" key="2">
    <source>
        <dbReference type="ARBA" id="ARBA00009194"/>
    </source>
</evidence>
<accession>A0ABU0NUH9</accession>
<dbReference type="SUPFAM" id="SSF89392">
    <property type="entry name" value="Prokaryotic lipoproteins and lipoprotein localization factors"/>
    <property type="match status" value="1"/>
</dbReference>
<gene>
    <name evidence="4" type="ORF">QF030_005008</name>
</gene>
<dbReference type="Pfam" id="PF07161">
    <property type="entry name" value="LppX_LprAFG"/>
    <property type="match status" value="1"/>
</dbReference>
<keyword evidence="5" id="KW-1185">Reference proteome</keyword>
<protein>
    <recommendedName>
        <fullName evidence="6">Lipoprotein</fullName>
    </recommendedName>
</protein>
<keyword evidence="3" id="KW-1003">Cell membrane</keyword>
<sequence>MRSAVGVLGLSALLVAGCAATDDAEGAGDPAAAAAVTRAAAKAEEAVSLRYRMTGRTPGEGRIEAEAAIGTEPPVMSLKSTVLSGPDQGTGEFRLVGGVLYVGTDEAGEDGKHWIRFGKPGSSDTPSGVEVDTGTMVDRVRDNPSHEGGFLAAADDLEKAGAETVGGVPTTHYTGTATVDDIRASYKDDDDSVRRRTEKSLAQYEKQGVDELTMDLWIDAQDRTRQLRMQGFGRHGELDLTITFLDFGKPVTVKAPPPSDTLDMAEELKKAGD</sequence>
<dbReference type="Gene3D" id="2.50.20.20">
    <property type="match status" value="1"/>
</dbReference>
<dbReference type="Proteomes" id="UP001230654">
    <property type="component" value="Unassembled WGS sequence"/>
</dbReference>
<reference evidence="4 5" key="1">
    <citation type="submission" date="2023-07" db="EMBL/GenBank/DDBJ databases">
        <title>Comparative genomics of wheat-associated soil bacteria to identify genetic determinants of phenazine resistance.</title>
        <authorList>
            <person name="Mouncey N."/>
        </authorList>
    </citation>
    <scope>NUCLEOTIDE SEQUENCE [LARGE SCALE GENOMIC DNA]</scope>
    <source>
        <strain evidence="4 5">B2I6</strain>
    </source>
</reference>
<comment type="caution">
    <text evidence="4">The sequence shown here is derived from an EMBL/GenBank/DDBJ whole genome shotgun (WGS) entry which is preliminary data.</text>
</comment>
<evidence type="ECO:0008006" key="6">
    <source>
        <dbReference type="Google" id="ProtNLM"/>
    </source>
</evidence>
<dbReference type="EMBL" id="JAUSWV010000002">
    <property type="protein sequence ID" value="MDQ0582830.1"/>
    <property type="molecule type" value="Genomic_DNA"/>
</dbReference>
<evidence type="ECO:0000256" key="1">
    <source>
        <dbReference type="ARBA" id="ARBA00004196"/>
    </source>
</evidence>
<dbReference type="PROSITE" id="PS51257">
    <property type="entry name" value="PROKAR_LIPOPROTEIN"/>
    <property type="match status" value="1"/>
</dbReference>
<name>A0ABU0NUH9_STRRH</name>
<dbReference type="InterPro" id="IPR009830">
    <property type="entry name" value="LppX/LprAFG"/>
</dbReference>
<dbReference type="InterPro" id="IPR029046">
    <property type="entry name" value="LolA/LolB/LppX"/>
</dbReference>
<evidence type="ECO:0000313" key="4">
    <source>
        <dbReference type="EMBL" id="MDQ0582830.1"/>
    </source>
</evidence>
<evidence type="ECO:0000256" key="3">
    <source>
        <dbReference type="ARBA" id="ARBA00022475"/>
    </source>
</evidence>